<feature type="region of interest" description="Disordered" evidence="1">
    <location>
        <begin position="139"/>
        <end position="239"/>
    </location>
</feature>
<sequence length="239" mass="25367">MPGSLKRVMQKLCLCGPRRDDPSDQPPPRTPRQRPSPRASRAPGPNPSTVARPSTAIPRPPTPLPQTRPTTPAPETAPASPDASEKDPDELDFARAQAPPPPTDTPFFAYVPDLAPTIRIVSQGSPKRPSPLVIDAHSIADSASMNSETRPTTGASSIAATPTSTSSESTLNHTPELPMVKPLAVRKPPTGPNLVPPRPKTASRAHSDLPPSAFWNPTHTTPEGWTSLASLSRPQTRAC</sequence>
<feature type="compositionally biased region" description="Polar residues" evidence="1">
    <location>
        <begin position="215"/>
        <end position="239"/>
    </location>
</feature>
<dbReference type="Proteomes" id="UP000774617">
    <property type="component" value="Unassembled WGS sequence"/>
</dbReference>
<comment type="caution">
    <text evidence="2">The sequence shown here is derived from an EMBL/GenBank/DDBJ whole genome shotgun (WGS) entry which is preliminary data.</text>
</comment>
<reference evidence="2 3" key="1">
    <citation type="journal article" date="2021" name="Nat. Commun.">
        <title>Genetic determinants of endophytism in the Arabidopsis root mycobiome.</title>
        <authorList>
            <person name="Mesny F."/>
            <person name="Miyauchi S."/>
            <person name="Thiergart T."/>
            <person name="Pickel B."/>
            <person name="Atanasova L."/>
            <person name="Karlsson M."/>
            <person name="Huettel B."/>
            <person name="Barry K.W."/>
            <person name="Haridas S."/>
            <person name="Chen C."/>
            <person name="Bauer D."/>
            <person name="Andreopoulos W."/>
            <person name="Pangilinan J."/>
            <person name="LaButti K."/>
            <person name="Riley R."/>
            <person name="Lipzen A."/>
            <person name="Clum A."/>
            <person name="Drula E."/>
            <person name="Henrissat B."/>
            <person name="Kohler A."/>
            <person name="Grigoriev I.V."/>
            <person name="Martin F.M."/>
            <person name="Hacquard S."/>
        </authorList>
    </citation>
    <scope>NUCLEOTIDE SEQUENCE [LARGE SCALE GENOMIC DNA]</scope>
    <source>
        <strain evidence="2 3">MPI-SDFR-AT-0080</strain>
    </source>
</reference>
<feature type="compositionally biased region" description="Low complexity" evidence="1">
    <location>
        <begin position="152"/>
        <end position="170"/>
    </location>
</feature>
<keyword evidence="3" id="KW-1185">Reference proteome</keyword>
<accession>A0ABQ8G583</accession>
<dbReference type="EMBL" id="JAGTJR010000024">
    <property type="protein sequence ID" value="KAH7042742.1"/>
    <property type="molecule type" value="Genomic_DNA"/>
</dbReference>
<protein>
    <submittedName>
        <fullName evidence="2">Uncharacterized protein</fullName>
    </submittedName>
</protein>
<feature type="compositionally biased region" description="Pro residues" evidence="1">
    <location>
        <begin position="189"/>
        <end position="199"/>
    </location>
</feature>
<feature type="compositionally biased region" description="Polar residues" evidence="1">
    <location>
        <begin position="141"/>
        <end position="151"/>
    </location>
</feature>
<name>A0ABQ8G583_9PEZI</name>
<proteinExistence type="predicted"/>
<feature type="compositionally biased region" description="Low complexity" evidence="1">
    <location>
        <begin position="67"/>
        <end position="82"/>
    </location>
</feature>
<organism evidence="2 3">
    <name type="scientific">Macrophomina phaseolina</name>
    <dbReference type="NCBI Taxonomy" id="35725"/>
    <lineage>
        <taxon>Eukaryota</taxon>
        <taxon>Fungi</taxon>
        <taxon>Dikarya</taxon>
        <taxon>Ascomycota</taxon>
        <taxon>Pezizomycotina</taxon>
        <taxon>Dothideomycetes</taxon>
        <taxon>Dothideomycetes incertae sedis</taxon>
        <taxon>Botryosphaeriales</taxon>
        <taxon>Botryosphaeriaceae</taxon>
        <taxon>Macrophomina</taxon>
    </lineage>
</organism>
<evidence type="ECO:0000313" key="2">
    <source>
        <dbReference type="EMBL" id="KAH7042742.1"/>
    </source>
</evidence>
<evidence type="ECO:0000256" key="1">
    <source>
        <dbReference type="SAM" id="MobiDB-lite"/>
    </source>
</evidence>
<gene>
    <name evidence="2" type="ORF">B0J12DRAFT_702132</name>
</gene>
<evidence type="ECO:0000313" key="3">
    <source>
        <dbReference type="Proteomes" id="UP000774617"/>
    </source>
</evidence>
<feature type="region of interest" description="Disordered" evidence="1">
    <location>
        <begin position="1"/>
        <end position="109"/>
    </location>
</feature>